<evidence type="ECO:0000256" key="6">
    <source>
        <dbReference type="ARBA" id="ARBA00023136"/>
    </source>
</evidence>
<evidence type="ECO:0000256" key="3">
    <source>
        <dbReference type="ARBA" id="ARBA00022741"/>
    </source>
</evidence>
<dbReference type="GO" id="GO:0034040">
    <property type="term" value="F:ATPase-coupled lipid transmembrane transporter activity"/>
    <property type="evidence" value="ECO:0007669"/>
    <property type="project" value="TreeGrafter"/>
</dbReference>
<dbReference type="GO" id="GO:0005524">
    <property type="term" value="F:ATP binding"/>
    <property type="evidence" value="ECO:0007669"/>
    <property type="project" value="UniProtKB-KW"/>
</dbReference>
<dbReference type="PANTHER" id="PTHR24221:SF248">
    <property type="entry name" value="ABC TRANSPORTER TRANSMEMBRANE REGION"/>
    <property type="match status" value="1"/>
</dbReference>
<comment type="subcellular location">
    <subcellularLocation>
        <location evidence="1">Cell membrane</location>
        <topology evidence="1">Multi-pass membrane protein</topology>
    </subcellularLocation>
</comment>
<dbReference type="RefSeq" id="WP_127906510.1">
    <property type="nucleotide sequence ID" value="NZ_RQXX01000003.1"/>
</dbReference>
<dbReference type="GO" id="GO:0005886">
    <property type="term" value="C:plasma membrane"/>
    <property type="evidence" value="ECO:0007669"/>
    <property type="project" value="UniProtKB-SubCell"/>
</dbReference>
<feature type="transmembrane region" description="Helical" evidence="7">
    <location>
        <begin position="162"/>
        <end position="180"/>
    </location>
</feature>
<name>A0A438AGU4_9RHOB</name>
<dbReference type="SUPFAM" id="SSF90123">
    <property type="entry name" value="ABC transporter transmembrane region"/>
    <property type="match status" value="1"/>
</dbReference>
<dbReference type="Pfam" id="PF00005">
    <property type="entry name" value="ABC_tran"/>
    <property type="match status" value="1"/>
</dbReference>
<reference evidence="10 11" key="1">
    <citation type="submission" date="2018-11" db="EMBL/GenBank/DDBJ databases">
        <title>Mesobaculum littorinae gen. nov., sp. nov., isolated from Littorina scabra that represents a novel genus of the order Rhodobacteraceae.</title>
        <authorList>
            <person name="Li F."/>
        </authorList>
    </citation>
    <scope>NUCLEOTIDE SEQUENCE [LARGE SCALE GENOMIC DNA]</scope>
    <source>
        <strain evidence="10 11">M0103</strain>
    </source>
</reference>
<feature type="transmembrane region" description="Helical" evidence="7">
    <location>
        <begin position="64"/>
        <end position="84"/>
    </location>
</feature>
<evidence type="ECO:0000256" key="7">
    <source>
        <dbReference type="SAM" id="Phobius"/>
    </source>
</evidence>
<evidence type="ECO:0000256" key="2">
    <source>
        <dbReference type="ARBA" id="ARBA00022692"/>
    </source>
</evidence>
<protein>
    <submittedName>
        <fullName evidence="10">Type I secretion system permease/ATPase</fullName>
    </submittedName>
</protein>
<accession>A0A438AGU4</accession>
<evidence type="ECO:0000259" key="8">
    <source>
        <dbReference type="PROSITE" id="PS50893"/>
    </source>
</evidence>
<comment type="caution">
    <text evidence="10">The sequence shown here is derived from an EMBL/GenBank/DDBJ whole genome shotgun (WGS) entry which is preliminary data.</text>
</comment>
<keyword evidence="3" id="KW-0547">Nucleotide-binding</keyword>
<gene>
    <name evidence="10" type="ORF">EKE94_10200</name>
</gene>
<organism evidence="10 11">
    <name type="scientific">Mesobaculum littorinae</name>
    <dbReference type="NCBI Taxonomy" id="2486419"/>
    <lineage>
        <taxon>Bacteria</taxon>
        <taxon>Pseudomonadati</taxon>
        <taxon>Pseudomonadota</taxon>
        <taxon>Alphaproteobacteria</taxon>
        <taxon>Rhodobacterales</taxon>
        <taxon>Roseobacteraceae</taxon>
        <taxon>Mesobaculum</taxon>
    </lineage>
</organism>
<feature type="domain" description="ABC transporter" evidence="8">
    <location>
        <begin position="335"/>
        <end position="573"/>
    </location>
</feature>
<dbReference type="GO" id="GO:0140359">
    <property type="term" value="F:ABC-type transporter activity"/>
    <property type="evidence" value="ECO:0007669"/>
    <property type="project" value="InterPro"/>
</dbReference>
<dbReference type="InterPro" id="IPR017871">
    <property type="entry name" value="ABC_transporter-like_CS"/>
</dbReference>
<dbReference type="Pfam" id="PF00664">
    <property type="entry name" value="ABC_membrane"/>
    <property type="match status" value="1"/>
</dbReference>
<keyword evidence="11" id="KW-1185">Reference proteome</keyword>
<dbReference type="GO" id="GO:0030253">
    <property type="term" value="P:protein secretion by the type I secretion system"/>
    <property type="evidence" value="ECO:0007669"/>
    <property type="project" value="InterPro"/>
</dbReference>
<sequence>MATRQTADLRKGRKELAQVRAESRHLFATVGIFSVFVNMLMLTGPLFMLQVYDRVLGSRSQETLLALFVLMAFLFLMMGVLDYARGRILARVGARFQDRLDRRVFAAMVRKATVMPSGDDAQNNLRDLEAVQRLLSAPILTAIFDIPWTPIFLLGIAIFHPVLGAAALVGGLILVGVAVMNQATTRAPVQEANMSAMRAERMAEQIRVEAEMVRSLGMQDAAFTRWQELRGESLRQTISASDLGGTYTSVSRTFRLFLQSTMLAIGAWLVLRNEVTPGAMIAASILLGRALAPIDMALGQWQLVQRAQQGWRNLAELLSMVGQEPPRTALPRPRAKLDVIQATVIPPGAQQATIRMVSFQVQPGEAVGIIGPSGAGKSTLARALVGVWRPSGGKIRLDGAALEQYEPDMLGQHIGYLPQRVTLFDGTIAQNIARLKPDALDADIVEAAKKAAAHDMILQMPEGYDTRITPGGGRLSGGQIQRIGLARAMFGNPVLLVLDEPNSNLDNLGSEALNHAIRQVKEAGGSVLIMAHRPAAIRECEKLLMLEDGMRRAFGPRDEVLREMVANHGDIAGRIGAGSVT</sequence>
<evidence type="ECO:0000256" key="4">
    <source>
        <dbReference type="ARBA" id="ARBA00022840"/>
    </source>
</evidence>
<dbReference type="InterPro" id="IPR003439">
    <property type="entry name" value="ABC_transporter-like_ATP-bd"/>
</dbReference>
<dbReference type="InterPro" id="IPR027417">
    <property type="entry name" value="P-loop_NTPase"/>
</dbReference>
<dbReference type="InterPro" id="IPR010128">
    <property type="entry name" value="ATPase_T1SS_PrtD-like"/>
</dbReference>
<keyword evidence="6 7" id="KW-0472">Membrane</keyword>
<dbReference type="Gene3D" id="1.20.1560.10">
    <property type="entry name" value="ABC transporter type 1, transmembrane domain"/>
    <property type="match status" value="1"/>
</dbReference>
<evidence type="ECO:0000256" key="5">
    <source>
        <dbReference type="ARBA" id="ARBA00022989"/>
    </source>
</evidence>
<dbReference type="AlphaFoldDB" id="A0A438AGU4"/>
<dbReference type="InterPro" id="IPR036640">
    <property type="entry name" value="ABC1_TM_sf"/>
</dbReference>
<dbReference type="InterPro" id="IPR003593">
    <property type="entry name" value="AAA+_ATPase"/>
</dbReference>
<dbReference type="PROSITE" id="PS50893">
    <property type="entry name" value="ABC_TRANSPORTER_2"/>
    <property type="match status" value="1"/>
</dbReference>
<feature type="domain" description="ABC transmembrane type-1" evidence="9">
    <location>
        <begin position="28"/>
        <end position="306"/>
    </location>
</feature>
<dbReference type="InterPro" id="IPR011527">
    <property type="entry name" value="ABC1_TM_dom"/>
</dbReference>
<dbReference type="PROSITE" id="PS00211">
    <property type="entry name" value="ABC_TRANSPORTER_1"/>
    <property type="match status" value="1"/>
</dbReference>
<keyword evidence="5 7" id="KW-1133">Transmembrane helix</keyword>
<evidence type="ECO:0000313" key="11">
    <source>
        <dbReference type="Proteomes" id="UP000285908"/>
    </source>
</evidence>
<dbReference type="NCBIfam" id="TIGR01842">
    <property type="entry name" value="type_I_sec_PrtD"/>
    <property type="match status" value="1"/>
</dbReference>
<dbReference type="OrthoDB" id="9808328at2"/>
<dbReference type="PANTHER" id="PTHR24221">
    <property type="entry name" value="ATP-BINDING CASSETTE SUB-FAMILY B"/>
    <property type="match status" value="1"/>
</dbReference>
<keyword evidence="2 7" id="KW-0812">Transmembrane</keyword>
<dbReference type="InterPro" id="IPR039421">
    <property type="entry name" value="Type_1_exporter"/>
</dbReference>
<feature type="transmembrane region" description="Helical" evidence="7">
    <location>
        <begin position="26"/>
        <end position="52"/>
    </location>
</feature>
<evidence type="ECO:0000256" key="1">
    <source>
        <dbReference type="ARBA" id="ARBA00004651"/>
    </source>
</evidence>
<proteinExistence type="predicted"/>
<dbReference type="PROSITE" id="PS50929">
    <property type="entry name" value="ABC_TM1F"/>
    <property type="match status" value="1"/>
</dbReference>
<evidence type="ECO:0000259" key="9">
    <source>
        <dbReference type="PROSITE" id="PS50929"/>
    </source>
</evidence>
<dbReference type="EMBL" id="RQXX01000003">
    <property type="protein sequence ID" value="RVV97845.1"/>
    <property type="molecule type" value="Genomic_DNA"/>
</dbReference>
<dbReference type="SUPFAM" id="SSF52540">
    <property type="entry name" value="P-loop containing nucleoside triphosphate hydrolases"/>
    <property type="match status" value="1"/>
</dbReference>
<dbReference type="GO" id="GO:0016887">
    <property type="term" value="F:ATP hydrolysis activity"/>
    <property type="evidence" value="ECO:0007669"/>
    <property type="project" value="InterPro"/>
</dbReference>
<dbReference type="SMART" id="SM00382">
    <property type="entry name" value="AAA"/>
    <property type="match status" value="1"/>
</dbReference>
<keyword evidence="4" id="KW-0067">ATP-binding</keyword>
<dbReference type="GO" id="GO:0030256">
    <property type="term" value="C:type I protein secretion system complex"/>
    <property type="evidence" value="ECO:0007669"/>
    <property type="project" value="InterPro"/>
</dbReference>
<evidence type="ECO:0000313" key="10">
    <source>
        <dbReference type="EMBL" id="RVV97845.1"/>
    </source>
</evidence>
<dbReference type="Gene3D" id="3.40.50.300">
    <property type="entry name" value="P-loop containing nucleotide triphosphate hydrolases"/>
    <property type="match status" value="1"/>
</dbReference>
<dbReference type="Proteomes" id="UP000285908">
    <property type="component" value="Unassembled WGS sequence"/>
</dbReference>